<evidence type="ECO:0000313" key="2">
    <source>
        <dbReference type="Proteomes" id="UP000228934"/>
    </source>
</evidence>
<dbReference type="EMBL" id="KV923820">
    <property type="protein sequence ID" value="PIO40652.1"/>
    <property type="molecule type" value="Genomic_DNA"/>
</dbReference>
<dbReference type="OrthoDB" id="428577at2759"/>
<name>A0A2G9SKQ9_AQUCT</name>
<evidence type="ECO:0000313" key="1">
    <source>
        <dbReference type="EMBL" id="PIO40652.1"/>
    </source>
</evidence>
<reference evidence="2" key="1">
    <citation type="journal article" date="2017" name="Nat. Commun.">
        <title>The North American bullfrog draft genome provides insight into hormonal regulation of long noncoding RNA.</title>
        <authorList>
            <person name="Hammond S.A."/>
            <person name="Warren R.L."/>
            <person name="Vandervalk B.P."/>
            <person name="Kucuk E."/>
            <person name="Khan H."/>
            <person name="Gibb E.A."/>
            <person name="Pandoh P."/>
            <person name="Kirk H."/>
            <person name="Zhao Y."/>
            <person name="Jones M."/>
            <person name="Mungall A.J."/>
            <person name="Coope R."/>
            <person name="Pleasance S."/>
            <person name="Moore R.A."/>
            <person name="Holt R.A."/>
            <person name="Round J.M."/>
            <person name="Ohora S."/>
            <person name="Walle B.V."/>
            <person name="Veldhoen N."/>
            <person name="Helbing C.C."/>
            <person name="Birol I."/>
        </authorList>
    </citation>
    <scope>NUCLEOTIDE SEQUENCE [LARGE SCALE GENOMIC DNA]</scope>
</reference>
<organism evidence="1 2">
    <name type="scientific">Aquarana catesbeiana</name>
    <name type="common">American bullfrog</name>
    <name type="synonym">Rana catesbeiana</name>
    <dbReference type="NCBI Taxonomy" id="8400"/>
    <lineage>
        <taxon>Eukaryota</taxon>
        <taxon>Metazoa</taxon>
        <taxon>Chordata</taxon>
        <taxon>Craniata</taxon>
        <taxon>Vertebrata</taxon>
        <taxon>Euteleostomi</taxon>
        <taxon>Amphibia</taxon>
        <taxon>Batrachia</taxon>
        <taxon>Anura</taxon>
        <taxon>Neobatrachia</taxon>
        <taxon>Ranoidea</taxon>
        <taxon>Ranidae</taxon>
        <taxon>Aquarana</taxon>
    </lineage>
</organism>
<protein>
    <submittedName>
        <fullName evidence="1">Uncharacterized protein</fullName>
    </submittedName>
</protein>
<gene>
    <name evidence="1" type="ORF">AB205_0064910</name>
</gene>
<dbReference type="Proteomes" id="UP000228934">
    <property type="component" value="Unassembled WGS sequence"/>
</dbReference>
<dbReference type="AlphaFoldDB" id="A0A2G9SKQ9"/>
<sequence>MHEKFLKTWSLWIQYANPSIPMKNQCYFLINIRVSFVSCDVSKDSASHYCTKPCSLNNTQPAAVGIASGAICAEGEATDSWPPPRDRSWRMECFLCFCNVNRSRGSDIISPRVGLFVPAPEERRHQ</sequence>
<keyword evidence="2" id="KW-1185">Reference proteome</keyword>
<feature type="non-terminal residue" evidence="1">
    <location>
        <position position="126"/>
    </location>
</feature>
<proteinExistence type="predicted"/>
<accession>A0A2G9SKQ9</accession>